<gene>
    <name evidence="1" type="ORF">SAMN05660976_03111</name>
</gene>
<name>A0A1H7S9R6_9ACTN</name>
<evidence type="ECO:0000313" key="1">
    <source>
        <dbReference type="EMBL" id="SEL69285.1"/>
    </source>
</evidence>
<protein>
    <recommendedName>
        <fullName evidence="3">Glycosyl hydrolases family 18</fullName>
    </recommendedName>
</protein>
<dbReference type="RefSeq" id="WP_091100999.1">
    <property type="nucleotide sequence ID" value="NZ_FOBF01000006.1"/>
</dbReference>
<evidence type="ECO:0000313" key="2">
    <source>
        <dbReference type="Proteomes" id="UP000198953"/>
    </source>
</evidence>
<keyword evidence="2" id="KW-1185">Reference proteome</keyword>
<organism evidence="1 2">
    <name type="scientific">Nonomuraea pusilla</name>
    <dbReference type="NCBI Taxonomy" id="46177"/>
    <lineage>
        <taxon>Bacteria</taxon>
        <taxon>Bacillati</taxon>
        <taxon>Actinomycetota</taxon>
        <taxon>Actinomycetes</taxon>
        <taxon>Streptosporangiales</taxon>
        <taxon>Streptosporangiaceae</taxon>
        <taxon>Nonomuraea</taxon>
    </lineage>
</organism>
<dbReference type="SUPFAM" id="SSF51445">
    <property type="entry name" value="(Trans)glycosidases"/>
    <property type="match status" value="1"/>
</dbReference>
<accession>A0A1H7S9R6</accession>
<proteinExistence type="predicted"/>
<dbReference type="Gene3D" id="3.20.20.80">
    <property type="entry name" value="Glycosidases"/>
    <property type="match status" value="1"/>
</dbReference>
<evidence type="ECO:0008006" key="3">
    <source>
        <dbReference type="Google" id="ProtNLM"/>
    </source>
</evidence>
<dbReference type="AlphaFoldDB" id="A0A1H7S9R6"/>
<dbReference type="OrthoDB" id="3681635at2"/>
<dbReference type="STRING" id="46177.SAMN05660976_03111"/>
<dbReference type="EMBL" id="FOBF01000006">
    <property type="protein sequence ID" value="SEL69285.1"/>
    <property type="molecule type" value="Genomic_DNA"/>
</dbReference>
<reference evidence="1 2" key="1">
    <citation type="submission" date="2016-10" db="EMBL/GenBank/DDBJ databases">
        <authorList>
            <person name="de Groot N.N."/>
        </authorList>
    </citation>
    <scope>NUCLEOTIDE SEQUENCE [LARGE SCALE GENOMIC DNA]</scope>
    <source>
        <strain evidence="1 2">DSM 43357</strain>
    </source>
</reference>
<sequence>MIARTVIRRGLRLLALALVVVVGLAGLLAAALRLQFTGDAAAWAKSTGHDALWLGHAWVDGRRTEADAERLAARLRATGVRDLYVHSGPFELDGRLDPAKYPNAGNFVMWVRKHLPGVRVSAWLGQSVEDGLDLDDPKARENVLAGAAAVMRAGFDGVHYDFEPVGDGDEEFLDLLERTRRHAPLLSVATPQIEPYPLMRPAARVALGHDKYWSRGYFSQVVARVDQVAIMTYDVGVPLASLYGGFVARQAGLALDLVPETKDLFVGAPAYHDHGMPWLDGAESVATAAEGAGLALTGHGRRERFGLALYVDFAATEDDWREYMTHWMA</sequence>
<dbReference type="InterPro" id="IPR017853">
    <property type="entry name" value="GH"/>
</dbReference>
<dbReference type="Proteomes" id="UP000198953">
    <property type="component" value="Unassembled WGS sequence"/>
</dbReference>